<evidence type="ECO:0000313" key="2">
    <source>
        <dbReference type="EMBL" id="KAK0709655.1"/>
    </source>
</evidence>
<feature type="region of interest" description="Disordered" evidence="1">
    <location>
        <begin position="1"/>
        <end position="21"/>
    </location>
</feature>
<comment type="caution">
    <text evidence="2">The sequence shown here is derived from an EMBL/GenBank/DDBJ whole genome shotgun (WGS) entry which is preliminary data.</text>
</comment>
<protein>
    <submittedName>
        <fullName evidence="2">Uncharacterized protein</fullName>
    </submittedName>
</protein>
<sequence>MTFERLDPALHANKHRGHGSTLMARPLTSAAPGWGLLPFPRPQVLIPPTQCCQTAGPHCISVEPSLPVVPFSRPKPFAQCALHLRYIDSGP</sequence>
<name>A0AA40DNG4_9PEZI</name>
<keyword evidence="3" id="KW-1185">Reference proteome</keyword>
<dbReference type="EMBL" id="JAUIRO010000006">
    <property type="protein sequence ID" value="KAK0709655.1"/>
    <property type="molecule type" value="Genomic_DNA"/>
</dbReference>
<evidence type="ECO:0000256" key="1">
    <source>
        <dbReference type="SAM" id="MobiDB-lite"/>
    </source>
</evidence>
<reference evidence="2" key="1">
    <citation type="submission" date="2023-06" db="EMBL/GenBank/DDBJ databases">
        <title>Genome-scale phylogeny and comparative genomics of the fungal order Sordariales.</title>
        <authorList>
            <consortium name="Lawrence Berkeley National Laboratory"/>
            <person name="Hensen N."/>
            <person name="Bonometti L."/>
            <person name="Westerberg I."/>
            <person name="Brannstrom I.O."/>
            <person name="Guillou S."/>
            <person name="Cros-Aarteil S."/>
            <person name="Calhoun S."/>
            <person name="Haridas S."/>
            <person name="Kuo A."/>
            <person name="Mondo S."/>
            <person name="Pangilinan J."/>
            <person name="Riley R."/>
            <person name="LaButti K."/>
            <person name="Andreopoulos B."/>
            <person name="Lipzen A."/>
            <person name="Chen C."/>
            <person name="Yanf M."/>
            <person name="Daum C."/>
            <person name="Ng V."/>
            <person name="Clum A."/>
            <person name="Steindorff A."/>
            <person name="Ohm R."/>
            <person name="Martin F."/>
            <person name="Silar P."/>
            <person name="Natvig D."/>
            <person name="Lalanne C."/>
            <person name="Gautier V."/>
            <person name="Ament-velasquez S.L."/>
            <person name="Kruys A."/>
            <person name="Hutchinson M.I."/>
            <person name="Powell A.J."/>
            <person name="Barry K."/>
            <person name="Miller A.N."/>
            <person name="Grigoriev I.V."/>
            <person name="Debuchy R."/>
            <person name="Gladieux P."/>
            <person name="Thoren M.H."/>
            <person name="Johannesson H."/>
        </authorList>
    </citation>
    <scope>NUCLEOTIDE SEQUENCE</scope>
    <source>
        <strain evidence="2">SMH2392-1A</strain>
    </source>
</reference>
<accession>A0AA40DNG4</accession>
<gene>
    <name evidence="2" type="ORF">B0T26DRAFT_722418</name>
</gene>
<dbReference type="RefSeq" id="XP_060292959.1">
    <property type="nucleotide sequence ID" value="XM_060442587.1"/>
</dbReference>
<organism evidence="2 3">
    <name type="scientific">Lasiosphaeria miniovina</name>
    <dbReference type="NCBI Taxonomy" id="1954250"/>
    <lineage>
        <taxon>Eukaryota</taxon>
        <taxon>Fungi</taxon>
        <taxon>Dikarya</taxon>
        <taxon>Ascomycota</taxon>
        <taxon>Pezizomycotina</taxon>
        <taxon>Sordariomycetes</taxon>
        <taxon>Sordariomycetidae</taxon>
        <taxon>Sordariales</taxon>
        <taxon>Lasiosphaeriaceae</taxon>
        <taxon>Lasiosphaeria</taxon>
    </lineage>
</organism>
<proteinExistence type="predicted"/>
<dbReference type="Proteomes" id="UP001172101">
    <property type="component" value="Unassembled WGS sequence"/>
</dbReference>
<dbReference type="AlphaFoldDB" id="A0AA40DNG4"/>
<dbReference type="GeneID" id="85325857"/>
<evidence type="ECO:0000313" key="3">
    <source>
        <dbReference type="Proteomes" id="UP001172101"/>
    </source>
</evidence>